<gene>
    <name evidence="4" type="ORF">LCGC14_1136530</name>
</gene>
<dbReference type="SUPFAM" id="SSF56563">
    <property type="entry name" value="Major capsid protein gp5"/>
    <property type="match status" value="1"/>
</dbReference>
<evidence type="ECO:0000256" key="2">
    <source>
        <dbReference type="ARBA" id="ARBA00022844"/>
    </source>
</evidence>
<evidence type="ECO:0000259" key="3">
    <source>
        <dbReference type="Pfam" id="PF05065"/>
    </source>
</evidence>
<comment type="caution">
    <text evidence="4">The sequence shown here is derived from an EMBL/GenBank/DDBJ whole genome shotgun (WGS) entry which is preliminary data.</text>
</comment>
<dbReference type="NCBIfam" id="TIGR01554">
    <property type="entry name" value="major_cap_HK97"/>
    <property type="match status" value="1"/>
</dbReference>
<sequence length="230" mass="24634">MLELSLKKLIGLNYATDELLQDASALGAITSEGFAEEFSFKLDDAMLNGTGAGQPLGILNATCLVTVAKETGQSAKTIIWENIKKMYAQMWGRSLSNGVFFINQSVLTQLMSMTIPVGTGGIPVWMPANLAQGRPLSTLMGMPVIAIEQCATLGTVGDIILADMSQYVVITKGGLQSAQSIHVRFVNDESVFRFVFRTDGQATWTSSLTPFKDASTSLPLGPFVALATRS</sequence>
<dbReference type="GO" id="GO:0044423">
    <property type="term" value="C:virion component"/>
    <property type="evidence" value="ECO:0007669"/>
    <property type="project" value="UniProtKB-KW"/>
</dbReference>
<proteinExistence type="predicted"/>
<feature type="domain" description="Phage capsid-like C-terminal" evidence="3">
    <location>
        <begin position="3"/>
        <end position="211"/>
    </location>
</feature>
<organism evidence="4">
    <name type="scientific">marine sediment metagenome</name>
    <dbReference type="NCBI Taxonomy" id="412755"/>
    <lineage>
        <taxon>unclassified sequences</taxon>
        <taxon>metagenomes</taxon>
        <taxon>ecological metagenomes</taxon>
    </lineage>
</organism>
<dbReference type="InterPro" id="IPR054612">
    <property type="entry name" value="Phage_capsid-like_C"/>
</dbReference>
<keyword evidence="2" id="KW-0946">Virion</keyword>
<dbReference type="AlphaFoldDB" id="A0A0F9PHQ3"/>
<reference evidence="4" key="1">
    <citation type="journal article" date="2015" name="Nature">
        <title>Complex archaea that bridge the gap between prokaryotes and eukaryotes.</title>
        <authorList>
            <person name="Spang A."/>
            <person name="Saw J.H."/>
            <person name="Jorgensen S.L."/>
            <person name="Zaremba-Niedzwiedzka K."/>
            <person name="Martijn J."/>
            <person name="Lind A.E."/>
            <person name="van Eijk R."/>
            <person name="Schleper C."/>
            <person name="Guy L."/>
            <person name="Ettema T.J."/>
        </authorList>
    </citation>
    <scope>NUCLEOTIDE SEQUENCE</scope>
</reference>
<name>A0A0F9PHQ3_9ZZZZ</name>
<evidence type="ECO:0000256" key="1">
    <source>
        <dbReference type="ARBA" id="ARBA00004328"/>
    </source>
</evidence>
<accession>A0A0F9PHQ3</accession>
<protein>
    <recommendedName>
        <fullName evidence="3">Phage capsid-like C-terminal domain-containing protein</fullName>
    </recommendedName>
</protein>
<dbReference type="Pfam" id="PF05065">
    <property type="entry name" value="Phage_capsid"/>
    <property type="match status" value="1"/>
</dbReference>
<dbReference type="Gene3D" id="3.30.2400.10">
    <property type="entry name" value="Major capsid protein gp5"/>
    <property type="match status" value="1"/>
</dbReference>
<dbReference type="InterPro" id="IPR024455">
    <property type="entry name" value="Phage_capsid"/>
</dbReference>
<comment type="subcellular location">
    <subcellularLocation>
        <location evidence="1">Virion</location>
    </subcellularLocation>
</comment>
<evidence type="ECO:0000313" key="4">
    <source>
        <dbReference type="EMBL" id="KKN00566.1"/>
    </source>
</evidence>
<dbReference type="EMBL" id="LAZR01005362">
    <property type="protein sequence ID" value="KKN00566.1"/>
    <property type="molecule type" value="Genomic_DNA"/>
</dbReference>